<dbReference type="EMBL" id="KB446557">
    <property type="protein sequence ID" value="EME84109.1"/>
    <property type="molecule type" value="Genomic_DNA"/>
</dbReference>
<dbReference type="HOGENOM" id="CLU_973606_0_0_1"/>
<evidence type="ECO:0000313" key="1">
    <source>
        <dbReference type="EMBL" id="EME84109.1"/>
    </source>
</evidence>
<reference evidence="1 2" key="1">
    <citation type="journal article" date="2012" name="PLoS Pathog.">
        <title>Diverse lifestyles and strategies of plant pathogenesis encoded in the genomes of eighteen Dothideomycetes fungi.</title>
        <authorList>
            <person name="Ohm R.A."/>
            <person name="Feau N."/>
            <person name="Henrissat B."/>
            <person name="Schoch C.L."/>
            <person name="Horwitz B.A."/>
            <person name="Barry K.W."/>
            <person name="Condon B.J."/>
            <person name="Copeland A.C."/>
            <person name="Dhillon B."/>
            <person name="Glaser F."/>
            <person name="Hesse C.N."/>
            <person name="Kosti I."/>
            <person name="LaButti K."/>
            <person name="Lindquist E.A."/>
            <person name="Lucas S."/>
            <person name="Salamov A.A."/>
            <person name="Bradshaw R.E."/>
            <person name="Ciuffetti L."/>
            <person name="Hamelin R.C."/>
            <person name="Kema G.H.J."/>
            <person name="Lawrence C."/>
            <person name="Scott J.A."/>
            <person name="Spatafora J.W."/>
            <person name="Turgeon B.G."/>
            <person name="de Wit P.J.G.M."/>
            <person name="Zhong S."/>
            <person name="Goodwin S.B."/>
            <person name="Grigoriev I.V."/>
        </authorList>
    </citation>
    <scope>NUCLEOTIDE SEQUENCE [LARGE SCALE GENOMIC DNA]</scope>
    <source>
        <strain evidence="1 2">CIRAD86</strain>
    </source>
</reference>
<dbReference type="VEuPathDB" id="FungiDB:MYCFIDRAFT_210790"/>
<protein>
    <submittedName>
        <fullName evidence="1">Uncharacterized protein</fullName>
    </submittedName>
</protein>
<gene>
    <name evidence="1" type="ORF">MYCFIDRAFT_210790</name>
</gene>
<accession>M2ZYT4</accession>
<sequence length="286" mass="32388">MPDMESMTTLASASDASFLGLPRELRLQIYQHVFDLDLNCIILDCWRDTHTQNHGFKSVPDLNLESKLVIPWLTLMLTCKTFAVELRAAMLESRFADIKRNVTWALDLEATRGGMTLGTTSWQRIPCPPEKVQILEASYNASRGFQAWGVGGPHGITSGLYQTLNHIFHCGPRFDSQHPLPKPIHIMELRVKVESRDKADRVYDDDHYMTLSDRDTDPHTTLIALGSIVGQIVTTGVLRGFVDEIRVFTSDKELSWTPKDVAGEGIPEYWSRYGFDWGLSLYQNSQ</sequence>
<dbReference type="GeneID" id="19337197"/>
<name>M2ZYT4_PSEFD</name>
<organism evidence="1 2">
    <name type="scientific">Pseudocercospora fijiensis (strain CIRAD86)</name>
    <name type="common">Black leaf streak disease fungus</name>
    <name type="synonym">Mycosphaerella fijiensis</name>
    <dbReference type="NCBI Taxonomy" id="383855"/>
    <lineage>
        <taxon>Eukaryota</taxon>
        <taxon>Fungi</taxon>
        <taxon>Dikarya</taxon>
        <taxon>Ascomycota</taxon>
        <taxon>Pezizomycotina</taxon>
        <taxon>Dothideomycetes</taxon>
        <taxon>Dothideomycetidae</taxon>
        <taxon>Mycosphaerellales</taxon>
        <taxon>Mycosphaerellaceae</taxon>
        <taxon>Pseudocercospora</taxon>
    </lineage>
</organism>
<keyword evidence="2" id="KW-1185">Reference proteome</keyword>
<dbReference type="OrthoDB" id="3813486at2759"/>
<dbReference type="Proteomes" id="UP000016932">
    <property type="component" value="Unassembled WGS sequence"/>
</dbReference>
<dbReference type="RefSeq" id="XP_007924733.1">
    <property type="nucleotide sequence ID" value="XM_007926542.1"/>
</dbReference>
<dbReference type="KEGG" id="pfj:MYCFIDRAFT_210790"/>
<proteinExistence type="predicted"/>
<dbReference type="AlphaFoldDB" id="M2ZYT4"/>
<dbReference type="eggNOG" id="ENOG502TFN5">
    <property type="taxonomic scope" value="Eukaryota"/>
</dbReference>
<evidence type="ECO:0000313" key="2">
    <source>
        <dbReference type="Proteomes" id="UP000016932"/>
    </source>
</evidence>